<gene>
    <name evidence="6" type="ORF">AYI70_g4188</name>
</gene>
<evidence type="ECO:0000259" key="5">
    <source>
        <dbReference type="PROSITE" id="PS51706"/>
    </source>
</evidence>
<dbReference type="Proteomes" id="UP000187283">
    <property type="component" value="Unassembled WGS sequence"/>
</dbReference>
<dbReference type="Gene3D" id="3.40.50.300">
    <property type="entry name" value="P-loop containing nucleotide triphosphate hydrolases"/>
    <property type="match status" value="1"/>
</dbReference>
<dbReference type="PROSITE" id="PS51706">
    <property type="entry name" value="G_ENGB"/>
    <property type="match status" value="1"/>
</dbReference>
<comment type="caution">
    <text evidence="6">The sequence shown here is derived from an EMBL/GenBank/DDBJ whole genome shotgun (WGS) entry which is preliminary data.</text>
</comment>
<dbReference type="EMBL" id="LSSN01001272">
    <property type="protein sequence ID" value="OMJ20311.1"/>
    <property type="molecule type" value="Genomic_DNA"/>
</dbReference>
<dbReference type="InterPro" id="IPR030393">
    <property type="entry name" value="G_ENGB_dom"/>
</dbReference>
<dbReference type="InterPro" id="IPR027417">
    <property type="entry name" value="P-loop_NTPase"/>
</dbReference>
<dbReference type="PANTHER" id="PTHR46498">
    <property type="entry name" value="GTP-BINDING PROTEIN 8"/>
    <property type="match status" value="1"/>
</dbReference>
<keyword evidence="3" id="KW-0460">Magnesium</keyword>
<evidence type="ECO:0000313" key="6">
    <source>
        <dbReference type="EMBL" id="OMJ20311.1"/>
    </source>
</evidence>
<dbReference type="AlphaFoldDB" id="A0A1R1Y043"/>
<dbReference type="STRING" id="133412.A0A1R1Y043"/>
<keyword evidence="1" id="KW-0479">Metal-binding</keyword>
<dbReference type="GO" id="GO:0005739">
    <property type="term" value="C:mitochondrion"/>
    <property type="evidence" value="ECO:0007669"/>
    <property type="project" value="TreeGrafter"/>
</dbReference>
<evidence type="ECO:0000256" key="4">
    <source>
        <dbReference type="ARBA" id="ARBA00023134"/>
    </source>
</evidence>
<dbReference type="PANTHER" id="PTHR46498:SF1">
    <property type="entry name" value="GTP-BINDING PROTEIN 8"/>
    <property type="match status" value="1"/>
</dbReference>
<reference evidence="6 7" key="1">
    <citation type="submission" date="2017-01" db="EMBL/GenBank/DDBJ databases">
        <authorList>
            <person name="Mah S.A."/>
            <person name="Swanson W.J."/>
            <person name="Moy G.W."/>
            <person name="Vacquier V.D."/>
        </authorList>
    </citation>
    <scope>NUCLEOTIDE SEQUENCE [LARGE SCALE GENOMIC DNA]</scope>
    <source>
        <strain evidence="6 7">GSMNP</strain>
    </source>
</reference>
<keyword evidence="2" id="KW-0547">Nucleotide-binding</keyword>
<evidence type="ECO:0000256" key="3">
    <source>
        <dbReference type="ARBA" id="ARBA00022842"/>
    </source>
</evidence>
<evidence type="ECO:0000256" key="1">
    <source>
        <dbReference type="ARBA" id="ARBA00022723"/>
    </source>
</evidence>
<keyword evidence="7" id="KW-1185">Reference proteome</keyword>
<proteinExistence type="predicted"/>
<dbReference type="SUPFAM" id="SSF52540">
    <property type="entry name" value="P-loop containing nucleoside triphosphate hydrolases"/>
    <property type="match status" value="1"/>
</dbReference>
<protein>
    <submittedName>
        <fullName evidence="6">Putative GTP-binding protein EngB</fullName>
    </submittedName>
</protein>
<sequence length="247" mass="28185">MFNSIHINSKSLSSKKIFGTLFRLSYSRNISIYSQSKNYSSNSNKIQHDKIKDELISIKDINCKDIVDPIDRSHKKTFVKRKTILEKSLEEKRDTIEYYNSLKTSKEKKEFRDVTKFFSGDFESALDMSENAISTKTIVFGKESGYSSEFITAMHKFDFIKGIKGPDVAFAGRSNVGKSSLINAILNSKDLVKTSGKPGHTKSINFFRVGSINKNKNLYVVDMPGYGFKSRTGWGKVIIEYFKNRKE</sequence>
<keyword evidence="4" id="KW-0342">GTP-binding</keyword>
<organism evidence="6 7">
    <name type="scientific">Smittium culicis</name>
    <dbReference type="NCBI Taxonomy" id="133412"/>
    <lineage>
        <taxon>Eukaryota</taxon>
        <taxon>Fungi</taxon>
        <taxon>Fungi incertae sedis</taxon>
        <taxon>Zoopagomycota</taxon>
        <taxon>Kickxellomycotina</taxon>
        <taxon>Harpellomycetes</taxon>
        <taxon>Harpellales</taxon>
        <taxon>Legeriomycetaceae</taxon>
        <taxon>Smittium</taxon>
    </lineage>
</organism>
<dbReference type="InterPro" id="IPR052279">
    <property type="entry name" value="EngB_GTPase"/>
</dbReference>
<feature type="domain" description="EngB-type G" evidence="5">
    <location>
        <begin position="164"/>
        <end position="247"/>
    </location>
</feature>
<dbReference type="GO" id="GO:0005525">
    <property type="term" value="F:GTP binding"/>
    <property type="evidence" value="ECO:0007669"/>
    <property type="project" value="UniProtKB-KW"/>
</dbReference>
<name>A0A1R1Y043_9FUNG</name>
<evidence type="ECO:0000256" key="2">
    <source>
        <dbReference type="ARBA" id="ARBA00022741"/>
    </source>
</evidence>
<dbReference type="Pfam" id="PF01926">
    <property type="entry name" value="MMR_HSR1"/>
    <property type="match status" value="1"/>
</dbReference>
<accession>A0A1R1Y043</accession>
<evidence type="ECO:0000313" key="7">
    <source>
        <dbReference type="Proteomes" id="UP000187283"/>
    </source>
</evidence>
<dbReference type="InterPro" id="IPR006073">
    <property type="entry name" value="GTP-bd"/>
</dbReference>
<dbReference type="OrthoDB" id="391988at2759"/>
<dbReference type="GO" id="GO:0046872">
    <property type="term" value="F:metal ion binding"/>
    <property type="evidence" value="ECO:0007669"/>
    <property type="project" value="UniProtKB-KW"/>
</dbReference>